<feature type="region of interest" description="Disordered" evidence="1">
    <location>
        <begin position="393"/>
        <end position="634"/>
    </location>
</feature>
<feature type="domain" description="OCEL" evidence="2">
    <location>
        <begin position="1116"/>
        <end position="1225"/>
    </location>
</feature>
<feature type="compositionally biased region" description="Low complexity" evidence="1">
    <location>
        <begin position="28"/>
        <end position="45"/>
    </location>
</feature>
<dbReference type="PANTHER" id="PTHR38372:SF2">
    <property type="entry name" value="DENTIN SIALOPHOSPHOPROTEIN-LIKE PROTEIN"/>
    <property type="match status" value="1"/>
</dbReference>
<dbReference type="Proteomes" id="UP000634136">
    <property type="component" value="Unassembled WGS sequence"/>
</dbReference>
<feature type="region of interest" description="Disordered" evidence="1">
    <location>
        <begin position="646"/>
        <end position="693"/>
    </location>
</feature>
<reference evidence="3" key="1">
    <citation type="submission" date="2020-09" db="EMBL/GenBank/DDBJ databases">
        <title>Genome-Enabled Discovery of Anthraquinone Biosynthesis in Senna tora.</title>
        <authorList>
            <person name="Kang S.-H."/>
            <person name="Pandey R.P."/>
            <person name="Lee C.-M."/>
            <person name="Sim J.-S."/>
            <person name="Jeong J.-T."/>
            <person name="Choi B.-S."/>
            <person name="Jung M."/>
            <person name="Ginzburg D."/>
            <person name="Zhao K."/>
            <person name="Won S.Y."/>
            <person name="Oh T.-J."/>
            <person name="Yu Y."/>
            <person name="Kim N.-H."/>
            <person name="Lee O.R."/>
            <person name="Lee T.-H."/>
            <person name="Bashyal P."/>
            <person name="Kim T.-S."/>
            <person name="Lee W.-H."/>
            <person name="Kawkins C."/>
            <person name="Kim C.-K."/>
            <person name="Kim J.S."/>
            <person name="Ahn B.O."/>
            <person name="Rhee S.Y."/>
            <person name="Sohng J.K."/>
        </authorList>
    </citation>
    <scope>NUCLEOTIDE SEQUENCE</scope>
    <source>
        <tissue evidence="3">Leaf</tissue>
    </source>
</reference>
<comment type="caution">
    <text evidence="3">The sequence shown here is derived from an EMBL/GenBank/DDBJ whole genome shotgun (WGS) entry which is preliminary data.</text>
</comment>
<feature type="compositionally biased region" description="Low complexity" evidence="1">
    <location>
        <begin position="494"/>
        <end position="533"/>
    </location>
</feature>
<feature type="region of interest" description="Disordered" evidence="1">
    <location>
        <begin position="911"/>
        <end position="1116"/>
    </location>
</feature>
<feature type="compositionally biased region" description="Polar residues" evidence="1">
    <location>
        <begin position="838"/>
        <end position="857"/>
    </location>
</feature>
<dbReference type="Pfam" id="PF07303">
    <property type="entry name" value="Occludin_ELL"/>
    <property type="match status" value="1"/>
</dbReference>
<feature type="compositionally biased region" description="Basic and acidic residues" evidence="1">
    <location>
        <begin position="781"/>
        <end position="794"/>
    </location>
</feature>
<feature type="compositionally biased region" description="Acidic residues" evidence="1">
    <location>
        <begin position="536"/>
        <end position="548"/>
    </location>
</feature>
<organism evidence="3 4">
    <name type="scientific">Senna tora</name>
    <dbReference type="NCBI Taxonomy" id="362788"/>
    <lineage>
        <taxon>Eukaryota</taxon>
        <taxon>Viridiplantae</taxon>
        <taxon>Streptophyta</taxon>
        <taxon>Embryophyta</taxon>
        <taxon>Tracheophyta</taxon>
        <taxon>Spermatophyta</taxon>
        <taxon>Magnoliopsida</taxon>
        <taxon>eudicotyledons</taxon>
        <taxon>Gunneridae</taxon>
        <taxon>Pentapetalae</taxon>
        <taxon>rosids</taxon>
        <taxon>fabids</taxon>
        <taxon>Fabales</taxon>
        <taxon>Fabaceae</taxon>
        <taxon>Caesalpinioideae</taxon>
        <taxon>Cassia clade</taxon>
        <taxon>Senna</taxon>
    </lineage>
</organism>
<feature type="compositionally biased region" description="Pro residues" evidence="1">
    <location>
        <begin position="265"/>
        <end position="278"/>
    </location>
</feature>
<evidence type="ECO:0000259" key="2">
    <source>
        <dbReference type="PROSITE" id="PS51980"/>
    </source>
</evidence>
<dbReference type="AlphaFoldDB" id="A0A834T5G8"/>
<feature type="compositionally biased region" description="Basic and acidic residues" evidence="1">
    <location>
        <begin position="980"/>
        <end position="995"/>
    </location>
</feature>
<feature type="compositionally biased region" description="Basic and acidic residues" evidence="1">
    <location>
        <begin position="593"/>
        <end position="604"/>
    </location>
</feature>
<name>A0A834T5G8_9FABA</name>
<sequence>MYGGSSKLGRGGGPKRLQSSFPPPPPHRGSAPPGAARLSLGGSAAPRGRNPNRATPAEPPPVEETFSLVSGNNPLAFAMIIRLAPDLVEEIKRVEAQGGRARMKFDPNPNNPGGNIIDVGGKEFRFTWSREFGDLCDIYEERQSGEDGNGLLVESGSAWRKLNVQRVLDESTKNHVKMRSEEAERKNKSRKAIVLEPGNPSMKSQIKALAAVEATPWKNYNKKKEAALKKRKVETLQVGGPPKSTHKPGLSLATTIKGRHSSSPLPSPPEQPAAPSSPPVAVNISKSLDDILPSQMMGKQNSTAGSEKEITTRVNSTLRDTPGSKGNGSKSMDLQSMLISLLMDKPGGMTIRALEKAVGDTFPNSSKKIEPIIATFQAPGRYILKPGVDLESFKKPLSESGSSPEDNQCQIPAREEFRDQTPVPQGGFEEKRPNDNLEEQVQLNSKVEESNTLEKIDVHHTSPNVFDEKKGSDYSEGPAGSSSDSGSDSDSESDSSGSGSDSGSHSRSRSRSPAGTGSGSSSDSESDASSNSKEGSDEDVDIMTSDDEKELKLKTEVSDQRMPSLIPVKSPDGRSMQNEIDGKQDGNEFDIVEIEKDIPEERGAEVAPSTTDISNKGEKASEETKHYSPSYDDLQERQNYIGSLFDESENAVKDSSRLELSDSTERLSKGKHKRGSDVKNFNEKSERTKKLKVENVPQVLGSTGMDMQMLESSKNLSPVGLTRDTFKGSTVQPVNRADRQGNFNVGLQKGYNQPFSGKSTSDLPQSGQRTFDQTAVGRPSDLLEKSDKHGESLGRSRKHSEKGFNVREGPPVKDKSQRENQNEDIHATGRKLPRNSREGSNGSKQSVSLDSHYQKQTEMLGKLKEGRQGTNSNIGASPKDNNIIGPDKSPVINGRGITLQRELSDLELGELRESTPDETHVTKQFERKTSFKHLENKAGTSEDKNSDVSRVKPSLKTTSESGKPSPALVSSGFPSNLEGTNKKKNADDHFEDSTRSHSKALQSHSHHMEVGSQINKSADVNGRFRNNEAGVSQGVDMEGHRESNRRAHANALKQHDSKRGTVFQSTKESRRQTSIPLEEMADGGKDLVLADRNNSYQKRRDSSSDENSCSYSKYEKDEPELKGPIRTFSQYKEYVQEYRDKYDSYCSLNKILESYRNDFLKLGKDLDYAKGSRDMDRYYNILGQLKESYQRCGERHKRLKKIFVVLHGELEQLKKRIKDYSHSYNKE</sequence>
<dbReference type="Gene3D" id="6.10.140.340">
    <property type="match status" value="1"/>
</dbReference>
<evidence type="ECO:0000256" key="1">
    <source>
        <dbReference type="SAM" id="MobiDB-lite"/>
    </source>
</evidence>
<feature type="compositionally biased region" description="Basic and acidic residues" evidence="1">
    <location>
        <begin position="650"/>
        <end position="668"/>
    </location>
</feature>
<feature type="region of interest" description="Disordered" evidence="1">
    <location>
        <begin position="716"/>
        <end position="893"/>
    </location>
</feature>
<feature type="compositionally biased region" description="Basic and acidic residues" evidence="1">
    <location>
        <begin position="446"/>
        <end position="473"/>
    </location>
</feature>
<feature type="compositionally biased region" description="Basic and acidic residues" evidence="1">
    <location>
        <begin position="911"/>
        <end position="950"/>
    </location>
</feature>
<feature type="compositionally biased region" description="Basic and acidic residues" evidence="1">
    <location>
        <begin position="801"/>
        <end position="827"/>
    </location>
</feature>
<dbReference type="PROSITE" id="PS51980">
    <property type="entry name" value="OCEL"/>
    <property type="match status" value="1"/>
</dbReference>
<proteinExistence type="predicted"/>
<dbReference type="SUPFAM" id="SSF144292">
    <property type="entry name" value="occludin/ELL-like"/>
    <property type="match status" value="1"/>
</dbReference>
<feature type="region of interest" description="Disordered" evidence="1">
    <location>
        <begin position="1"/>
        <end position="64"/>
    </location>
</feature>
<feature type="compositionally biased region" description="Polar residues" evidence="1">
    <location>
        <begin position="399"/>
        <end position="410"/>
    </location>
</feature>
<feature type="region of interest" description="Disordered" evidence="1">
    <location>
        <begin position="220"/>
        <end position="332"/>
    </location>
</feature>
<gene>
    <name evidence="3" type="ORF">G2W53_028141</name>
</gene>
<dbReference type="EMBL" id="JAAIUW010000009">
    <property type="protein sequence ID" value="KAF7814172.1"/>
    <property type="molecule type" value="Genomic_DNA"/>
</dbReference>
<feature type="compositionally biased region" description="Basic and acidic residues" evidence="1">
    <location>
        <begin position="675"/>
        <end position="693"/>
    </location>
</feature>
<evidence type="ECO:0000313" key="3">
    <source>
        <dbReference type="EMBL" id="KAF7814172.1"/>
    </source>
</evidence>
<dbReference type="InterPro" id="IPR010844">
    <property type="entry name" value="Occludin_ELL"/>
</dbReference>
<evidence type="ECO:0000313" key="4">
    <source>
        <dbReference type="Proteomes" id="UP000634136"/>
    </source>
</evidence>
<accession>A0A834T5G8</accession>
<dbReference type="PANTHER" id="PTHR38372">
    <property type="entry name" value="DENTIN SIALOPHOSPHOPROTEIN-LIKE PROTEIN"/>
    <property type="match status" value="1"/>
</dbReference>
<keyword evidence="4" id="KW-1185">Reference proteome</keyword>
<feature type="compositionally biased region" description="Basic and acidic residues" evidence="1">
    <location>
        <begin position="615"/>
        <end position="626"/>
    </location>
</feature>
<dbReference type="OrthoDB" id="4869960at2759"/>
<feature type="compositionally biased region" description="Polar residues" evidence="1">
    <location>
        <begin position="741"/>
        <end position="773"/>
    </location>
</feature>
<protein>
    <submittedName>
        <fullName evidence="3">Dentin sialophosphoprotein</fullName>
    </submittedName>
</protein>
<feature type="compositionally biased region" description="Basic and acidic residues" evidence="1">
    <location>
        <begin position="549"/>
        <end position="559"/>
    </location>
</feature>